<dbReference type="EMBL" id="NEVU01000003">
    <property type="protein sequence ID" value="OZI70964.1"/>
    <property type="molecule type" value="Genomic_DNA"/>
</dbReference>
<dbReference type="GO" id="GO:0016853">
    <property type="term" value="F:isomerase activity"/>
    <property type="evidence" value="ECO:0007669"/>
    <property type="project" value="UniProtKB-KW"/>
</dbReference>
<keyword evidence="10" id="KW-0413">Isomerase</keyword>
<evidence type="ECO:0000259" key="16">
    <source>
        <dbReference type="Pfam" id="PF00725"/>
    </source>
</evidence>
<evidence type="ECO:0000256" key="2">
    <source>
        <dbReference type="ARBA" id="ARBA00005005"/>
    </source>
</evidence>
<dbReference type="GO" id="GO:0070403">
    <property type="term" value="F:NAD+ binding"/>
    <property type="evidence" value="ECO:0007669"/>
    <property type="project" value="InterPro"/>
</dbReference>
<evidence type="ECO:0000256" key="1">
    <source>
        <dbReference type="ARBA" id="ARBA00004275"/>
    </source>
</evidence>
<dbReference type="AlphaFoldDB" id="A0A261V9X3"/>
<keyword evidence="6" id="KW-0560">Oxidoreductase</keyword>
<reference evidence="19" key="1">
    <citation type="submission" date="2017-05" db="EMBL/GenBank/DDBJ databases">
        <title>Complete and WGS of Bordetella genogroups.</title>
        <authorList>
            <person name="Spilker T."/>
            <person name="Lipuma J."/>
        </authorList>
    </citation>
    <scope>NUCLEOTIDE SEQUENCE [LARGE SCALE GENOMIC DNA]</scope>
    <source>
        <strain evidence="19">AU6712</strain>
    </source>
</reference>
<evidence type="ECO:0000256" key="13">
    <source>
        <dbReference type="ARBA" id="ARBA00049556"/>
    </source>
</evidence>
<evidence type="ECO:0000256" key="3">
    <source>
        <dbReference type="ARBA" id="ARBA00008750"/>
    </source>
</evidence>
<feature type="domain" description="3-hydroxyacyl-CoA dehydrogenase NAD binding" evidence="17">
    <location>
        <begin position="297"/>
        <end position="474"/>
    </location>
</feature>
<keyword evidence="12" id="KW-0511">Multifunctional enzyme</keyword>
<dbReference type="RefSeq" id="WP_094814191.1">
    <property type="nucleotide sequence ID" value="NZ_NEVU01000003.1"/>
</dbReference>
<comment type="similarity">
    <text evidence="14">Belongs to the enoyl-CoA hydratase/isomerase family.</text>
</comment>
<evidence type="ECO:0000256" key="4">
    <source>
        <dbReference type="ARBA" id="ARBA00022832"/>
    </source>
</evidence>
<keyword evidence="19" id="KW-1185">Reference proteome</keyword>
<dbReference type="SUPFAM" id="SSF51735">
    <property type="entry name" value="NAD(P)-binding Rossmann-fold domains"/>
    <property type="match status" value="1"/>
</dbReference>
<dbReference type="InterPro" id="IPR006108">
    <property type="entry name" value="3HC_DH_C"/>
</dbReference>
<dbReference type="SUPFAM" id="SSF52096">
    <property type="entry name" value="ClpP/crotonase"/>
    <property type="match status" value="1"/>
</dbReference>
<dbReference type="Gene3D" id="3.40.50.720">
    <property type="entry name" value="NAD(P)-binding Rossmann-like Domain"/>
    <property type="match status" value="1"/>
</dbReference>
<dbReference type="UniPathway" id="UPA00659"/>
<dbReference type="SUPFAM" id="SSF48179">
    <property type="entry name" value="6-phosphogluconate dehydrogenase C-terminal domain-like"/>
    <property type="match status" value="2"/>
</dbReference>
<evidence type="ECO:0000256" key="9">
    <source>
        <dbReference type="ARBA" id="ARBA00023140"/>
    </source>
</evidence>
<keyword evidence="15" id="KW-0175">Coiled coil</keyword>
<evidence type="ECO:0000256" key="8">
    <source>
        <dbReference type="ARBA" id="ARBA00023098"/>
    </source>
</evidence>
<name>A0A261V9X3_9BORD</name>
<dbReference type="Pfam" id="PF00378">
    <property type="entry name" value="ECH_1"/>
    <property type="match status" value="1"/>
</dbReference>
<evidence type="ECO:0000256" key="5">
    <source>
        <dbReference type="ARBA" id="ARBA00022963"/>
    </source>
</evidence>
<keyword evidence="8" id="KW-0443">Lipid metabolism</keyword>
<proteinExistence type="inferred from homology"/>
<accession>A0A261V9X3</accession>
<comment type="similarity">
    <text evidence="3">In the N-terminal section; belongs to the enoyl-CoA hydratase/isomerase family.</text>
</comment>
<dbReference type="InterPro" id="IPR029045">
    <property type="entry name" value="ClpP/crotonase-like_dom_sf"/>
</dbReference>
<dbReference type="PANTHER" id="PTHR23309:SF51">
    <property type="entry name" value="3-HYDROXYACYL-COA DEHYDROGENASE-RELATED"/>
    <property type="match status" value="1"/>
</dbReference>
<feature type="coiled-coil region" evidence="15">
    <location>
        <begin position="320"/>
        <end position="347"/>
    </location>
</feature>
<dbReference type="InterPro" id="IPR018376">
    <property type="entry name" value="Enoyl-CoA_hyd/isom_CS"/>
</dbReference>
<comment type="catalytic activity">
    <reaction evidence="13">
        <text>a (3S)-3-hydroxyacyl-CoA + NAD(+) = a 3-oxoacyl-CoA + NADH + H(+)</text>
        <dbReference type="Rhea" id="RHEA:22432"/>
        <dbReference type="ChEBI" id="CHEBI:15378"/>
        <dbReference type="ChEBI" id="CHEBI:57318"/>
        <dbReference type="ChEBI" id="CHEBI:57540"/>
        <dbReference type="ChEBI" id="CHEBI:57945"/>
        <dbReference type="ChEBI" id="CHEBI:90726"/>
        <dbReference type="EC" id="1.1.1.35"/>
    </reaction>
</comment>
<dbReference type="GO" id="GO:0004300">
    <property type="term" value="F:enoyl-CoA hydratase activity"/>
    <property type="evidence" value="ECO:0007669"/>
    <property type="project" value="UniProtKB-ARBA"/>
</dbReference>
<protein>
    <submittedName>
        <fullName evidence="18">3-hydroxyacyl-CoA dehydrogenase</fullName>
    </submittedName>
</protein>
<dbReference type="CDD" id="cd06558">
    <property type="entry name" value="crotonase-like"/>
    <property type="match status" value="1"/>
</dbReference>
<evidence type="ECO:0000256" key="11">
    <source>
        <dbReference type="ARBA" id="ARBA00023239"/>
    </source>
</evidence>
<dbReference type="Proteomes" id="UP000216429">
    <property type="component" value="Unassembled WGS sequence"/>
</dbReference>
<comment type="caution">
    <text evidence="18">The sequence shown here is derived from an EMBL/GenBank/DDBJ whole genome shotgun (WGS) entry which is preliminary data.</text>
</comment>
<evidence type="ECO:0000313" key="18">
    <source>
        <dbReference type="EMBL" id="OZI70964.1"/>
    </source>
</evidence>
<keyword evidence="5" id="KW-0442">Lipid degradation</keyword>
<dbReference type="GO" id="GO:0003857">
    <property type="term" value="F:(3S)-3-hydroxyacyl-CoA dehydrogenase (NAD+) activity"/>
    <property type="evidence" value="ECO:0007669"/>
    <property type="project" value="UniProtKB-EC"/>
</dbReference>
<dbReference type="OrthoDB" id="5287258at2"/>
<keyword evidence="11" id="KW-0456">Lyase</keyword>
<evidence type="ECO:0000256" key="6">
    <source>
        <dbReference type="ARBA" id="ARBA00023002"/>
    </source>
</evidence>
<comment type="pathway">
    <text evidence="2">Lipid metabolism; fatty acid beta-oxidation.</text>
</comment>
<dbReference type="GO" id="GO:0006635">
    <property type="term" value="P:fatty acid beta-oxidation"/>
    <property type="evidence" value="ECO:0007669"/>
    <property type="project" value="UniProtKB-UniPathway"/>
</dbReference>
<evidence type="ECO:0000313" key="19">
    <source>
        <dbReference type="Proteomes" id="UP000216429"/>
    </source>
</evidence>
<feature type="domain" description="3-hydroxyacyl-CoA dehydrogenase C-terminal" evidence="16">
    <location>
        <begin position="477"/>
        <end position="570"/>
    </location>
</feature>
<dbReference type="Pfam" id="PF00725">
    <property type="entry name" value="3HCDH"/>
    <property type="match status" value="2"/>
</dbReference>
<dbReference type="InterPro" id="IPR036291">
    <property type="entry name" value="NAD(P)-bd_dom_sf"/>
</dbReference>
<keyword evidence="4" id="KW-0276">Fatty acid metabolism</keyword>
<dbReference type="PANTHER" id="PTHR23309">
    <property type="entry name" value="3-HYDROXYACYL-COA DEHYROGENASE"/>
    <property type="match status" value="1"/>
</dbReference>
<evidence type="ECO:0000259" key="17">
    <source>
        <dbReference type="Pfam" id="PF02737"/>
    </source>
</evidence>
<dbReference type="Gene3D" id="1.10.1040.50">
    <property type="match status" value="1"/>
</dbReference>
<gene>
    <name evidence="18" type="ORF">CAL22_13785</name>
</gene>
<evidence type="ECO:0000256" key="10">
    <source>
        <dbReference type="ARBA" id="ARBA00023235"/>
    </source>
</evidence>
<dbReference type="Pfam" id="PF02737">
    <property type="entry name" value="3HCDH_N"/>
    <property type="match status" value="1"/>
</dbReference>
<dbReference type="PROSITE" id="PS00166">
    <property type="entry name" value="ENOYL_COA_HYDRATASE"/>
    <property type="match status" value="1"/>
</dbReference>
<keyword evidence="7" id="KW-0520">NAD</keyword>
<comment type="subcellular location">
    <subcellularLocation>
        <location evidence="1">Peroxisome</location>
    </subcellularLocation>
</comment>
<sequence length="698" mass="75500">MSSTTSTPVVSSSLQAGVACIVIDNPPVNALSHAVRAGLQAALTTAQRDPEVKALVLLCKGKTFFAGADIKEFALAPQAPTLSDVIQCLEQSPKPVIAAIHGTALGGGLEIALGCHYRIATPDARFGLPEVKLGLLPGAGGTQRLPRLIGVAEALEMIVSGNPIPARDALRLGLLDAIAETDLADAAMALARQVQHDDVAPRRTSAMPAPAADPELFTAAEQNLRQRRRGEEAPLSCVQAVRAAVEQPFDQGLQIERALFEERKASPQSRALRHAFFAQRQVHKLPFAAEPRPVNRAAVIGAGTMGGGIAMCFANAGIPVVLLEKDAERLRQGLARIEENYTQSARRGRLSTADVAQRLACIQGSTRFEDLADVDLVIEAVFEEIGLKHEIFSTLDRVCKPGAILASNTSYLDIDHIASATQRPQDVVGMHFFSPANVMQLLENVRGSATSDEVCATVMEVGRRLGKVAVLVRSCDGFVGNRMLSKRTRESYFLLQEGASPFQIDRVLRDFGLPMGPFAMADLAGLDVGWRNRQSRLQNLSPRERECDMLDRMYAAGRLGQKTQGGFYDYDSERKATPSPAAETLVAAHRAASGRQARQISDQEILERCLYAMINEAAYILEENIVERASDIDVVWLKGYGFPAYRGGPLCYADQIGLPAVLAGLRKYEAEHGAQYWKPAHLIVKLAQEGRGFLDSPA</sequence>
<dbReference type="InterPro" id="IPR006176">
    <property type="entry name" value="3-OHacyl-CoA_DH_NAD-bd"/>
</dbReference>
<dbReference type="InterPro" id="IPR008927">
    <property type="entry name" value="6-PGluconate_DH-like_C_sf"/>
</dbReference>
<dbReference type="FunFam" id="3.40.50.720:FF:000009">
    <property type="entry name" value="Fatty oxidation complex, alpha subunit"/>
    <property type="match status" value="1"/>
</dbReference>
<evidence type="ECO:0000256" key="7">
    <source>
        <dbReference type="ARBA" id="ARBA00023027"/>
    </source>
</evidence>
<dbReference type="Gene3D" id="3.90.226.10">
    <property type="entry name" value="2-enoyl-CoA Hydratase, Chain A, domain 1"/>
    <property type="match status" value="1"/>
</dbReference>
<evidence type="ECO:0000256" key="15">
    <source>
        <dbReference type="SAM" id="Coils"/>
    </source>
</evidence>
<dbReference type="FunFam" id="1.10.1040.50:FF:000006">
    <property type="entry name" value="Peroxisomal bifunctional enzyme"/>
    <property type="match status" value="1"/>
</dbReference>
<keyword evidence="9" id="KW-0576">Peroxisome</keyword>
<dbReference type="InterPro" id="IPR001753">
    <property type="entry name" value="Enoyl-CoA_hydra/iso"/>
</dbReference>
<evidence type="ECO:0000256" key="14">
    <source>
        <dbReference type="RuleBase" id="RU003707"/>
    </source>
</evidence>
<feature type="domain" description="3-hydroxyacyl-CoA dehydrogenase C-terminal" evidence="16">
    <location>
        <begin position="605"/>
        <end position="691"/>
    </location>
</feature>
<evidence type="ECO:0000256" key="12">
    <source>
        <dbReference type="ARBA" id="ARBA00023268"/>
    </source>
</evidence>
<organism evidence="18 19">
    <name type="scientific">Bordetella genomosp. 12</name>
    <dbReference type="NCBI Taxonomy" id="463035"/>
    <lineage>
        <taxon>Bacteria</taxon>
        <taxon>Pseudomonadati</taxon>
        <taxon>Pseudomonadota</taxon>
        <taxon>Betaproteobacteria</taxon>
        <taxon>Burkholderiales</taxon>
        <taxon>Alcaligenaceae</taxon>
        <taxon>Bordetella</taxon>
    </lineage>
</organism>